<reference evidence="1" key="1">
    <citation type="submission" date="2020-05" db="EMBL/GenBank/DDBJ databases">
        <title>Large-scale comparative analyses of tick genomes elucidate their genetic diversity and vector capacities.</title>
        <authorList>
            <person name="Jia N."/>
            <person name="Wang J."/>
            <person name="Shi W."/>
            <person name="Du L."/>
            <person name="Sun Y."/>
            <person name="Zhan W."/>
            <person name="Jiang J."/>
            <person name="Wang Q."/>
            <person name="Zhang B."/>
            <person name="Ji P."/>
            <person name="Sakyi L.B."/>
            <person name="Cui X."/>
            <person name="Yuan T."/>
            <person name="Jiang B."/>
            <person name="Yang W."/>
            <person name="Lam T.T.-Y."/>
            <person name="Chang Q."/>
            <person name="Ding S."/>
            <person name="Wang X."/>
            <person name="Zhu J."/>
            <person name="Ruan X."/>
            <person name="Zhao L."/>
            <person name="Wei J."/>
            <person name="Que T."/>
            <person name="Du C."/>
            <person name="Cheng J."/>
            <person name="Dai P."/>
            <person name="Han X."/>
            <person name="Huang E."/>
            <person name="Gao Y."/>
            <person name="Liu J."/>
            <person name="Shao H."/>
            <person name="Ye R."/>
            <person name="Li L."/>
            <person name="Wei W."/>
            <person name="Wang X."/>
            <person name="Wang C."/>
            <person name="Yang T."/>
            <person name="Huo Q."/>
            <person name="Li W."/>
            <person name="Guo W."/>
            <person name="Chen H."/>
            <person name="Zhou L."/>
            <person name="Ni X."/>
            <person name="Tian J."/>
            <person name="Zhou Y."/>
            <person name="Sheng Y."/>
            <person name="Liu T."/>
            <person name="Pan Y."/>
            <person name="Xia L."/>
            <person name="Li J."/>
            <person name="Zhao F."/>
            <person name="Cao W."/>
        </authorList>
    </citation>
    <scope>NUCLEOTIDE SEQUENCE</scope>
    <source>
        <strain evidence="1">Dsil-2018</strain>
    </source>
</reference>
<organism evidence="1 2">
    <name type="scientific">Dermacentor silvarum</name>
    <name type="common">Tick</name>
    <dbReference type="NCBI Taxonomy" id="543639"/>
    <lineage>
        <taxon>Eukaryota</taxon>
        <taxon>Metazoa</taxon>
        <taxon>Ecdysozoa</taxon>
        <taxon>Arthropoda</taxon>
        <taxon>Chelicerata</taxon>
        <taxon>Arachnida</taxon>
        <taxon>Acari</taxon>
        <taxon>Parasitiformes</taxon>
        <taxon>Ixodida</taxon>
        <taxon>Ixodoidea</taxon>
        <taxon>Ixodidae</taxon>
        <taxon>Rhipicephalinae</taxon>
        <taxon>Dermacentor</taxon>
    </lineage>
</organism>
<dbReference type="EMBL" id="CM023479">
    <property type="protein sequence ID" value="KAH7973487.1"/>
    <property type="molecule type" value="Genomic_DNA"/>
</dbReference>
<sequence length="642" mass="71745">MNIRRPVPPLSLSNEARRTSSDGPDYGLLPRRAWLIILDYLDAESRLAVADLGPNFERLVRGERCMRTVICGANHESASVRSLLEGGRSKHVRSLHLTNCIVATPDSLLACVALCTRLTDLRCVGCPLDADLLLKVVTKWLPSLQRLEWSLRIRNFVARASYRADYRRLRDCASTVRERARTRLRRSRARSAGEPQVLGCLRKPLPQPEAPSRARAPRKTSPRLPAHPPSRHQRRSFHLLEGRSPLWRRLLGRARIVHCQQTLLAVCRPRKRDVQSAARFPCSLPTRSSWAIWCRDAAFSSWSVLGNLVLVVLVTAEAPGMLLQAAAEQSWNGLRALTLVSASEPDDISAELSGGHLHGWPCGKRRVSPCLAHALGIFLAACRTLTELNLSAFHFSQEHMIFTDITAASGLGRLRALSVAPCALMTPGEPLRILAVLCTRLEELDLNDVSEPAFNNWRSSLRRLTLYNVQQIGSLHFLAREFHVGELRLCGLDALPTRSGSHELLGGILAHNPYLRSLVIEHDALPLHADFLWSTLGAARQLRYLCLLSKVSSRRAVIMRFAGDLLRLLPSLVSLHVHYAEADSPFAVAGRRTTLVRRARSWFENDVEDGQVVVLEEDQCVLCCTSTFVGLAKPRNRNWCRL</sequence>
<accession>A0ACB8DLZ8</accession>
<dbReference type="Proteomes" id="UP000821865">
    <property type="component" value="Chromosome 10"/>
</dbReference>
<comment type="caution">
    <text evidence="1">The sequence shown here is derived from an EMBL/GenBank/DDBJ whole genome shotgun (WGS) entry which is preliminary data.</text>
</comment>
<keyword evidence="2" id="KW-1185">Reference proteome</keyword>
<evidence type="ECO:0000313" key="1">
    <source>
        <dbReference type="EMBL" id="KAH7973487.1"/>
    </source>
</evidence>
<evidence type="ECO:0000313" key="2">
    <source>
        <dbReference type="Proteomes" id="UP000821865"/>
    </source>
</evidence>
<gene>
    <name evidence="1" type="ORF">HPB49_001520</name>
</gene>
<protein>
    <submittedName>
        <fullName evidence="1">Uncharacterized protein</fullName>
    </submittedName>
</protein>
<name>A0ACB8DLZ8_DERSI</name>
<proteinExistence type="predicted"/>